<comment type="caution">
    <text evidence="2">The sequence shown here is derived from an EMBL/GenBank/DDBJ whole genome shotgun (WGS) entry which is preliminary data.</text>
</comment>
<evidence type="ECO:0000313" key="3">
    <source>
        <dbReference type="Proteomes" id="UP000599688"/>
    </source>
</evidence>
<gene>
    <name evidence="2" type="ORF">GCM10010831_16460</name>
</gene>
<feature type="domain" description="Hemerythrin-like" evidence="1">
    <location>
        <begin position="11"/>
        <end position="121"/>
    </location>
</feature>
<dbReference type="InterPro" id="IPR012312">
    <property type="entry name" value="Hemerythrin-like"/>
</dbReference>
<dbReference type="EMBL" id="BMGL01000009">
    <property type="protein sequence ID" value="GGE15870.1"/>
    <property type="molecule type" value="Genomic_DNA"/>
</dbReference>
<evidence type="ECO:0000313" key="2">
    <source>
        <dbReference type="EMBL" id="GGE15870.1"/>
    </source>
</evidence>
<dbReference type="RefSeq" id="WP_188406360.1">
    <property type="nucleotide sequence ID" value="NZ_BMGL01000009.1"/>
</dbReference>
<accession>A0A917E9B3</accession>
<reference evidence="2 3" key="1">
    <citation type="journal article" date="2014" name="Int. J. Syst. Evol. Microbiol.">
        <title>Complete genome sequence of Corynebacterium casei LMG S-19264T (=DSM 44701T), isolated from a smear-ripened cheese.</title>
        <authorList>
            <consortium name="US DOE Joint Genome Institute (JGI-PGF)"/>
            <person name="Walter F."/>
            <person name="Albersmeier A."/>
            <person name="Kalinowski J."/>
            <person name="Ruckert C."/>
        </authorList>
    </citation>
    <scope>NUCLEOTIDE SEQUENCE [LARGE SCALE GENOMIC DNA]</scope>
    <source>
        <strain evidence="2 3">CGMCC 1.12925</strain>
    </source>
</reference>
<dbReference type="AlphaFoldDB" id="A0A917E9B3"/>
<protein>
    <recommendedName>
        <fullName evidence="1">Hemerythrin-like domain-containing protein</fullName>
    </recommendedName>
</protein>
<keyword evidence="3" id="KW-1185">Reference proteome</keyword>
<proteinExistence type="predicted"/>
<dbReference type="Gene3D" id="1.20.120.520">
    <property type="entry name" value="nmb1532 protein domain like"/>
    <property type="match status" value="1"/>
</dbReference>
<sequence length="153" mass="18861">MKNEPIKRHTALQNLSREHHYILVFALRLQKGIAKKTELKPMQDYCNWFWETYLQTHFRLEEENLFVLLNPEHELIQRAKQEHLELISHFEKTFKTEANLTQLYQLLQKHIRFEERILFNYLQTHTSEDQLEAFQKSHRKQQFCGHWSHAFWK</sequence>
<name>A0A917E9B3_9FLAO</name>
<organism evidence="2 3">
    <name type="scientific">Psychroflexus salis</name>
    <dbReference type="NCBI Taxonomy" id="1526574"/>
    <lineage>
        <taxon>Bacteria</taxon>
        <taxon>Pseudomonadati</taxon>
        <taxon>Bacteroidota</taxon>
        <taxon>Flavobacteriia</taxon>
        <taxon>Flavobacteriales</taxon>
        <taxon>Flavobacteriaceae</taxon>
        <taxon>Psychroflexus</taxon>
    </lineage>
</organism>
<dbReference type="Pfam" id="PF01814">
    <property type="entry name" value="Hemerythrin"/>
    <property type="match status" value="1"/>
</dbReference>
<dbReference type="Proteomes" id="UP000599688">
    <property type="component" value="Unassembled WGS sequence"/>
</dbReference>
<evidence type="ECO:0000259" key="1">
    <source>
        <dbReference type="Pfam" id="PF01814"/>
    </source>
</evidence>